<dbReference type="Proteomes" id="UP001150603">
    <property type="component" value="Unassembled WGS sequence"/>
</dbReference>
<protein>
    <submittedName>
        <fullName evidence="1">Uncharacterized protein</fullName>
    </submittedName>
</protein>
<evidence type="ECO:0000313" key="2">
    <source>
        <dbReference type="Proteomes" id="UP001150603"/>
    </source>
</evidence>
<name>A0ACC1JDN1_9FUNG</name>
<proteinExistence type="predicted"/>
<dbReference type="EMBL" id="JANBPW010000768">
    <property type="protein sequence ID" value="KAJ1948342.1"/>
    <property type="molecule type" value="Genomic_DNA"/>
</dbReference>
<comment type="caution">
    <text evidence="1">The sequence shown here is derived from an EMBL/GenBank/DDBJ whole genome shotgun (WGS) entry which is preliminary data.</text>
</comment>
<accession>A0ACC1JDN1</accession>
<evidence type="ECO:0000313" key="1">
    <source>
        <dbReference type="EMBL" id="KAJ1948342.1"/>
    </source>
</evidence>
<sequence length="172" mass="20394">MVPSSKYFKPKGLDSDTMVPFMLSNHNYVTKHHARGFTLYASPWNLDEHPRDHNGLRFRDYRVACMVTKKNFRKVYPRDEVFLEVDKAVVKVEKKIRWSWMAEGRKRRPVLYPGIVRGDHRSAGEKKPKQTMNKSKQQNKPRKEKKEKILKVVADEDRRIVCAADILEEWRP</sequence>
<keyword evidence="2" id="KW-1185">Reference proteome</keyword>
<reference evidence="1" key="1">
    <citation type="submission" date="2022-07" db="EMBL/GenBank/DDBJ databases">
        <title>Phylogenomic reconstructions and comparative analyses of Kickxellomycotina fungi.</title>
        <authorList>
            <person name="Reynolds N.K."/>
            <person name="Stajich J.E."/>
            <person name="Barry K."/>
            <person name="Grigoriev I.V."/>
            <person name="Crous P."/>
            <person name="Smith M.E."/>
        </authorList>
    </citation>
    <scope>NUCLEOTIDE SEQUENCE</scope>
    <source>
        <strain evidence="1">NRRL 5244</strain>
    </source>
</reference>
<organism evidence="1 2">
    <name type="scientific">Linderina macrospora</name>
    <dbReference type="NCBI Taxonomy" id="4868"/>
    <lineage>
        <taxon>Eukaryota</taxon>
        <taxon>Fungi</taxon>
        <taxon>Fungi incertae sedis</taxon>
        <taxon>Zoopagomycota</taxon>
        <taxon>Kickxellomycotina</taxon>
        <taxon>Kickxellomycetes</taxon>
        <taxon>Kickxellales</taxon>
        <taxon>Kickxellaceae</taxon>
        <taxon>Linderina</taxon>
    </lineage>
</organism>
<gene>
    <name evidence="1" type="ORF">FBU59_001641</name>
</gene>